<evidence type="ECO:0000256" key="1">
    <source>
        <dbReference type="SAM" id="Phobius"/>
    </source>
</evidence>
<accession>A0A5F1Z1H8</accession>
<protein>
    <submittedName>
        <fullName evidence="2">Uncharacterized protein</fullName>
    </submittedName>
</protein>
<dbReference type="Proteomes" id="UP000298277">
    <property type="component" value="Unassembled WGS sequence"/>
</dbReference>
<keyword evidence="1" id="KW-1133">Transmembrane helix</keyword>
<keyword evidence="1" id="KW-0472">Membrane</keyword>
<keyword evidence="1" id="KW-0812">Transmembrane</keyword>
<feature type="transmembrane region" description="Helical" evidence="1">
    <location>
        <begin position="7"/>
        <end position="24"/>
    </location>
</feature>
<reference evidence="2" key="1">
    <citation type="journal article" date="2019" name="PLoS Negl. Trop. Dis.">
        <title>Revisiting the worldwide diversity of Leptospira species in the environment.</title>
        <authorList>
            <person name="Vincent A.T."/>
            <person name="Schiettekatte O."/>
            <person name="Bourhy P."/>
            <person name="Veyrier F.J."/>
            <person name="Picardeau M."/>
        </authorList>
    </citation>
    <scope>NUCLEOTIDE SEQUENCE [LARGE SCALE GENOMIC DNA]</scope>
    <source>
        <strain evidence="2">201800299</strain>
    </source>
</reference>
<dbReference type="RefSeq" id="WP_135590345.1">
    <property type="nucleotide sequence ID" value="NZ_RQEZ01000007.1"/>
</dbReference>
<organism evidence="2 3">
    <name type="scientific">Leptospira gomenensis</name>
    <dbReference type="NCBI Taxonomy" id="2484974"/>
    <lineage>
        <taxon>Bacteria</taxon>
        <taxon>Pseudomonadati</taxon>
        <taxon>Spirochaetota</taxon>
        <taxon>Spirochaetia</taxon>
        <taxon>Leptospirales</taxon>
        <taxon>Leptospiraceae</taxon>
        <taxon>Leptospira</taxon>
    </lineage>
</organism>
<name>A0A5F1Z1H8_9LEPT</name>
<proteinExistence type="predicted"/>
<comment type="caution">
    <text evidence="2">The sequence shown here is derived from an EMBL/GenBank/DDBJ whole genome shotgun (WGS) entry which is preliminary data.</text>
</comment>
<dbReference type="EMBL" id="RQFA01000073">
    <property type="protein sequence ID" value="TGK29052.1"/>
    <property type="molecule type" value="Genomic_DNA"/>
</dbReference>
<dbReference type="AlphaFoldDB" id="A0A5F1Z1H8"/>
<feature type="transmembrane region" description="Helical" evidence="1">
    <location>
        <begin position="30"/>
        <end position="47"/>
    </location>
</feature>
<feature type="transmembrane region" description="Helical" evidence="1">
    <location>
        <begin position="90"/>
        <end position="108"/>
    </location>
</feature>
<sequence length="109" mass="11935">MSIKKYLSGLAVLIVVLVGIATNYYPERNFFPGGISGLLLVVPFYLLKIGVVRKFPQNGVNFQMAIITLSFIVNGIALWSAVSQNDSSDFIIGFLIAHFSHILIVVFAS</sequence>
<gene>
    <name evidence="2" type="ORF">EHQ17_17000</name>
</gene>
<feature type="transmembrane region" description="Helical" evidence="1">
    <location>
        <begin position="59"/>
        <end position="78"/>
    </location>
</feature>
<evidence type="ECO:0000313" key="3">
    <source>
        <dbReference type="Proteomes" id="UP000298277"/>
    </source>
</evidence>
<keyword evidence="3" id="KW-1185">Reference proteome</keyword>
<evidence type="ECO:0000313" key="2">
    <source>
        <dbReference type="EMBL" id="TGK29052.1"/>
    </source>
</evidence>
<dbReference type="OrthoDB" id="344693at2"/>